<dbReference type="AlphaFoldDB" id="A0A377TSK4"/>
<reference evidence="1 2" key="1">
    <citation type="submission" date="2018-06" db="EMBL/GenBank/DDBJ databases">
        <authorList>
            <consortium name="Pathogen Informatics"/>
            <person name="Doyle S."/>
        </authorList>
    </citation>
    <scope>NUCLEOTIDE SEQUENCE [LARGE SCALE GENOMIC DNA]</scope>
    <source>
        <strain evidence="1 2">NCTC9140</strain>
    </source>
</reference>
<gene>
    <name evidence="1" type="ORF">NCTC9140_02758</name>
</gene>
<dbReference type="EMBL" id="UGKQ01000007">
    <property type="protein sequence ID" value="STS81040.1"/>
    <property type="molecule type" value="Genomic_DNA"/>
</dbReference>
<accession>A0A377TSK4</accession>
<evidence type="ECO:0000313" key="2">
    <source>
        <dbReference type="Proteomes" id="UP000254938"/>
    </source>
</evidence>
<proteinExistence type="predicted"/>
<organism evidence="1 2">
    <name type="scientific">Klebsiella pneumoniae</name>
    <dbReference type="NCBI Taxonomy" id="573"/>
    <lineage>
        <taxon>Bacteria</taxon>
        <taxon>Pseudomonadati</taxon>
        <taxon>Pseudomonadota</taxon>
        <taxon>Gammaproteobacteria</taxon>
        <taxon>Enterobacterales</taxon>
        <taxon>Enterobacteriaceae</taxon>
        <taxon>Klebsiella/Raoultella group</taxon>
        <taxon>Klebsiella</taxon>
        <taxon>Klebsiella pneumoniae complex</taxon>
    </lineage>
</organism>
<protein>
    <submittedName>
        <fullName evidence="1">Uncharacterized conserved protein</fullName>
    </submittedName>
</protein>
<name>A0A377TSK4_KLEPN</name>
<dbReference type="Proteomes" id="UP000254938">
    <property type="component" value="Unassembled WGS sequence"/>
</dbReference>
<evidence type="ECO:0000313" key="1">
    <source>
        <dbReference type="EMBL" id="STS81040.1"/>
    </source>
</evidence>
<sequence length="162" mass="17693">MSALPSPEYSRNMRLIGHSDQGGRPDGVQLMVHRGFAYIGHMVSQGFSVVDVRDPTRPTTVNYIAAPPGTWNVHLQAHDDLLLVINARDLFADARFADEKVYYTRSVGDTVSDVQDRGWSAGLRIFDIPLPRSRGKSVSCRLTASVFTASGTSAGAGRMCPR</sequence>